<dbReference type="FunFam" id="1.10.510.10:FF:001512">
    <property type="entry name" value="Receptor tyrosine-protein kinase erbB-2"/>
    <property type="match status" value="1"/>
</dbReference>
<evidence type="ECO:0000313" key="15">
    <source>
        <dbReference type="Proteomes" id="UP001174909"/>
    </source>
</evidence>
<dbReference type="GO" id="GO:0012505">
    <property type="term" value="C:endomembrane system"/>
    <property type="evidence" value="ECO:0007669"/>
    <property type="project" value="UniProtKB-SubCell"/>
</dbReference>
<dbReference type="InterPro" id="IPR008266">
    <property type="entry name" value="Tyr_kinase_AS"/>
</dbReference>
<keyword evidence="3" id="KW-0808">Transferase</keyword>
<keyword evidence="6 10" id="KW-0067">ATP-binding</keyword>
<dbReference type="Proteomes" id="UP001174909">
    <property type="component" value="Unassembled WGS sequence"/>
</dbReference>
<dbReference type="InterPro" id="IPR017441">
    <property type="entry name" value="Protein_kinase_ATP_BS"/>
</dbReference>
<name>A0AA35RNQ8_GEOBA</name>
<dbReference type="Gene3D" id="3.30.200.20">
    <property type="entry name" value="Phosphorylase Kinase, domain 1"/>
    <property type="match status" value="1"/>
</dbReference>
<evidence type="ECO:0000256" key="3">
    <source>
        <dbReference type="ARBA" id="ARBA00022679"/>
    </source>
</evidence>
<dbReference type="EMBL" id="CASHTH010001278">
    <property type="protein sequence ID" value="CAI8013611.1"/>
    <property type="molecule type" value="Genomic_DNA"/>
</dbReference>
<dbReference type="InterPro" id="IPR050122">
    <property type="entry name" value="RTK"/>
</dbReference>
<feature type="region of interest" description="Disordered" evidence="11">
    <location>
        <begin position="1"/>
        <end position="86"/>
    </location>
</feature>
<dbReference type="SMART" id="SM00219">
    <property type="entry name" value="TyrKc"/>
    <property type="match status" value="1"/>
</dbReference>
<dbReference type="GO" id="GO:0050793">
    <property type="term" value="P:regulation of developmental process"/>
    <property type="evidence" value="ECO:0007669"/>
    <property type="project" value="UniProtKB-ARBA"/>
</dbReference>
<dbReference type="PROSITE" id="PS50011">
    <property type="entry name" value="PROTEIN_KINASE_DOM"/>
    <property type="match status" value="1"/>
</dbReference>
<comment type="subcellular location">
    <subcellularLocation>
        <location evidence="2">Endomembrane system</location>
    </subcellularLocation>
    <subcellularLocation>
        <location evidence="1">Membrane</location>
        <topology evidence="1">Single-pass membrane protein</topology>
    </subcellularLocation>
</comment>
<feature type="compositionally biased region" description="Low complexity" evidence="11">
    <location>
        <begin position="42"/>
        <end position="51"/>
    </location>
</feature>
<evidence type="ECO:0000256" key="8">
    <source>
        <dbReference type="ARBA" id="ARBA00023137"/>
    </source>
</evidence>
<dbReference type="AlphaFoldDB" id="A0AA35RNQ8"/>
<accession>A0AA35RNQ8</accession>
<dbReference type="GO" id="GO:0005886">
    <property type="term" value="C:plasma membrane"/>
    <property type="evidence" value="ECO:0007669"/>
    <property type="project" value="TreeGrafter"/>
</dbReference>
<evidence type="ECO:0000256" key="7">
    <source>
        <dbReference type="ARBA" id="ARBA00023136"/>
    </source>
</evidence>
<feature type="binding site" evidence="10">
    <location>
        <position position="359"/>
    </location>
    <ligand>
        <name>ATP</name>
        <dbReference type="ChEBI" id="CHEBI:30616"/>
    </ligand>
</feature>
<feature type="compositionally biased region" description="Low complexity" evidence="11">
    <location>
        <begin position="59"/>
        <end position="72"/>
    </location>
</feature>
<evidence type="ECO:0000256" key="6">
    <source>
        <dbReference type="ARBA" id="ARBA00022840"/>
    </source>
</evidence>
<keyword evidence="14" id="KW-0675">Receptor</keyword>
<dbReference type="PANTHER" id="PTHR24416">
    <property type="entry name" value="TYROSINE-PROTEIN KINASE RECEPTOR"/>
    <property type="match status" value="1"/>
</dbReference>
<evidence type="ECO:0000256" key="1">
    <source>
        <dbReference type="ARBA" id="ARBA00004167"/>
    </source>
</evidence>
<keyword evidence="15" id="KW-1185">Reference proteome</keyword>
<keyword evidence="5" id="KW-0418">Kinase</keyword>
<dbReference type="InterPro" id="IPR020635">
    <property type="entry name" value="Tyr_kinase_cat_dom"/>
</dbReference>
<comment type="caution">
    <text evidence="14">The sequence shown here is derived from an EMBL/GenBank/DDBJ whole genome shotgun (WGS) entry which is preliminary data.</text>
</comment>
<dbReference type="SUPFAM" id="SSF56112">
    <property type="entry name" value="Protein kinase-like (PK-like)"/>
    <property type="match status" value="1"/>
</dbReference>
<dbReference type="InterPro" id="IPR001245">
    <property type="entry name" value="Ser-Thr/Tyr_kinase_cat_dom"/>
</dbReference>
<keyword evidence="7 12" id="KW-0472">Membrane</keyword>
<keyword evidence="4 10" id="KW-0547">Nucleotide-binding</keyword>
<comment type="catalytic activity">
    <reaction evidence="9">
        <text>L-tyrosyl-[protein] + ATP = O-phospho-L-tyrosyl-[protein] + ADP + H(+)</text>
        <dbReference type="Rhea" id="RHEA:10596"/>
        <dbReference type="Rhea" id="RHEA-COMP:10136"/>
        <dbReference type="Rhea" id="RHEA-COMP:20101"/>
        <dbReference type="ChEBI" id="CHEBI:15378"/>
        <dbReference type="ChEBI" id="CHEBI:30616"/>
        <dbReference type="ChEBI" id="CHEBI:46858"/>
        <dbReference type="ChEBI" id="CHEBI:61978"/>
        <dbReference type="ChEBI" id="CHEBI:456216"/>
        <dbReference type="EC" id="2.7.10.1"/>
    </reaction>
</comment>
<evidence type="ECO:0000256" key="9">
    <source>
        <dbReference type="ARBA" id="ARBA00051243"/>
    </source>
</evidence>
<keyword evidence="12" id="KW-0812">Transmembrane</keyword>
<organism evidence="14 15">
    <name type="scientific">Geodia barretti</name>
    <name type="common">Barrett's horny sponge</name>
    <dbReference type="NCBI Taxonomy" id="519541"/>
    <lineage>
        <taxon>Eukaryota</taxon>
        <taxon>Metazoa</taxon>
        <taxon>Porifera</taxon>
        <taxon>Demospongiae</taxon>
        <taxon>Heteroscleromorpha</taxon>
        <taxon>Tetractinellida</taxon>
        <taxon>Astrophorina</taxon>
        <taxon>Geodiidae</taxon>
        <taxon>Geodia</taxon>
    </lineage>
</organism>
<protein>
    <submittedName>
        <fullName evidence="14">Ephrin type-B receptor 1</fullName>
    </submittedName>
</protein>
<evidence type="ECO:0000313" key="14">
    <source>
        <dbReference type="EMBL" id="CAI8013611.1"/>
    </source>
</evidence>
<evidence type="ECO:0000256" key="11">
    <source>
        <dbReference type="SAM" id="MobiDB-lite"/>
    </source>
</evidence>
<proteinExistence type="predicted"/>
<evidence type="ECO:0000256" key="12">
    <source>
        <dbReference type="SAM" id="Phobius"/>
    </source>
</evidence>
<evidence type="ECO:0000256" key="4">
    <source>
        <dbReference type="ARBA" id="ARBA00022741"/>
    </source>
</evidence>
<evidence type="ECO:0000256" key="5">
    <source>
        <dbReference type="ARBA" id="ARBA00022777"/>
    </source>
</evidence>
<gene>
    <name evidence="14" type="ORF">GBAR_LOCUS8600</name>
</gene>
<dbReference type="InterPro" id="IPR011009">
    <property type="entry name" value="Kinase-like_dom_sf"/>
</dbReference>
<dbReference type="GO" id="GO:0007169">
    <property type="term" value="P:cell surface receptor protein tyrosine kinase signaling pathway"/>
    <property type="evidence" value="ECO:0007669"/>
    <property type="project" value="TreeGrafter"/>
</dbReference>
<dbReference type="GO" id="GO:0043235">
    <property type="term" value="C:receptor complex"/>
    <property type="evidence" value="ECO:0007669"/>
    <property type="project" value="TreeGrafter"/>
</dbReference>
<evidence type="ECO:0000256" key="10">
    <source>
        <dbReference type="PROSITE-ProRule" id="PRU10141"/>
    </source>
</evidence>
<dbReference type="PROSITE" id="PS00107">
    <property type="entry name" value="PROTEIN_KINASE_ATP"/>
    <property type="match status" value="1"/>
</dbReference>
<evidence type="ECO:0000259" key="13">
    <source>
        <dbReference type="PROSITE" id="PS50011"/>
    </source>
</evidence>
<sequence>MNKLTQRPPFSLTCRGRRNSRGEFGDPVCTAQDVPPCRTFDSLPSTSSLPPTTSPSPTAPVTTSATSSAFSPITEDPTATQGEQEESDTLLNLNLTKETVIVLGIGVLLFIVLLVLVVVLVACIFHRRKPVQFRFKTPPAGTVIGTAVTGVRVVSPETTVHHTNGISVSSRSDEMYINSAMQTSLLLIQTETNQLTPREIITLTSSLQRLGKERDPTIISSKQKTSGAPLICYPDQRVKQALEARSTYILTFPTEEQRRLLQLQNTGRYEVTEEVTEVKGYDRLRFFKESKTFWSPAATTSGLYAQLYENKYRELPREQIAIQEKIGAGHFGSVSKGLWLLRGESGEVVEGEGVQVAVKVVKTEAEEVQRVKLLQEAAIMGQFAHPNVVRLNGVVTVGDPVNYDSLGVHASWRFEELSPEDETSSNKETSPKRGSKAFIKFGKDIAAGMSYLARKNFVHRDLATRNILLSDSLTCKIGDFGMARDIAGSGGGSDYYKSHGGIIPVKWTAPESLNYNKYTSASDVWSYGMVLFEIWSLGYKPFHDLANPIVIALVTSKHCQAPPPGCPRPIYHLMVECWNPKDTQRPTFDCIQTYLDSPEDSLLQWSPSDTLPGKQAHLLGAPLVEGNNLYIDLQRTYQNQLLAETQSNNNT</sequence>
<dbReference type="CDD" id="cd00192">
    <property type="entry name" value="PTKc"/>
    <property type="match status" value="1"/>
</dbReference>
<dbReference type="InterPro" id="IPR000719">
    <property type="entry name" value="Prot_kinase_dom"/>
</dbReference>
<reference evidence="14" key="1">
    <citation type="submission" date="2023-03" db="EMBL/GenBank/DDBJ databases">
        <authorList>
            <person name="Steffen K."/>
            <person name="Cardenas P."/>
        </authorList>
    </citation>
    <scope>NUCLEOTIDE SEQUENCE</scope>
</reference>
<dbReference type="Gene3D" id="1.10.510.10">
    <property type="entry name" value="Transferase(Phosphotransferase) domain 1"/>
    <property type="match status" value="1"/>
</dbReference>
<keyword evidence="8" id="KW-0829">Tyrosine-protein kinase</keyword>
<dbReference type="GO" id="GO:0048468">
    <property type="term" value="P:cell development"/>
    <property type="evidence" value="ECO:0007669"/>
    <property type="project" value="UniProtKB-ARBA"/>
</dbReference>
<evidence type="ECO:0000256" key="2">
    <source>
        <dbReference type="ARBA" id="ARBA00004308"/>
    </source>
</evidence>
<dbReference type="PROSITE" id="PS00109">
    <property type="entry name" value="PROTEIN_KINASE_TYR"/>
    <property type="match status" value="1"/>
</dbReference>
<dbReference type="Pfam" id="PF07714">
    <property type="entry name" value="PK_Tyr_Ser-Thr"/>
    <property type="match status" value="1"/>
</dbReference>
<dbReference type="PANTHER" id="PTHR24416:SF539">
    <property type="entry name" value="RECEPTOR PROTEIN-TYROSINE KINASE"/>
    <property type="match status" value="1"/>
</dbReference>
<feature type="domain" description="Protein kinase" evidence="13">
    <location>
        <begin position="320"/>
        <end position="595"/>
    </location>
</feature>
<dbReference type="PRINTS" id="PR00109">
    <property type="entry name" value="TYRKINASE"/>
</dbReference>
<dbReference type="GO" id="GO:0005524">
    <property type="term" value="F:ATP binding"/>
    <property type="evidence" value="ECO:0007669"/>
    <property type="project" value="UniProtKB-UniRule"/>
</dbReference>
<feature type="transmembrane region" description="Helical" evidence="12">
    <location>
        <begin position="100"/>
        <end position="125"/>
    </location>
</feature>
<keyword evidence="12" id="KW-1133">Transmembrane helix</keyword>
<dbReference type="GO" id="GO:0004714">
    <property type="term" value="F:transmembrane receptor protein tyrosine kinase activity"/>
    <property type="evidence" value="ECO:0007669"/>
    <property type="project" value="UniProtKB-EC"/>
</dbReference>